<dbReference type="RefSeq" id="WP_073196838.1">
    <property type="nucleotide sequence ID" value="NZ_FRBN01000006.1"/>
</dbReference>
<dbReference type="Gene3D" id="3.40.50.150">
    <property type="entry name" value="Vaccinia Virus protein VP39"/>
    <property type="match status" value="1"/>
</dbReference>
<comment type="cofactor">
    <cofactor evidence="1">
        <name>Mg(2+)</name>
        <dbReference type="ChEBI" id="CHEBI:18420"/>
    </cofactor>
</comment>
<comment type="catalytic activity">
    <reaction evidence="12">
        <text>small RNA 3'-end nucleotide + S-adenosyl-L-methionine = small RNA 3'-end 2'-O-methylnucleotide + S-adenosyl-L-homocysteine + H(+)</text>
        <dbReference type="Rhea" id="RHEA:37887"/>
        <dbReference type="Rhea" id="RHEA-COMP:10415"/>
        <dbReference type="Rhea" id="RHEA-COMP:10416"/>
        <dbReference type="ChEBI" id="CHEBI:15378"/>
        <dbReference type="ChEBI" id="CHEBI:57856"/>
        <dbReference type="ChEBI" id="CHEBI:59789"/>
        <dbReference type="ChEBI" id="CHEBI:74896"/>
        <dbReference type="ChEBI" id="CHEBI:74898"/>
        <dbReference type="EC" id="2.1.1.386"/>
    </reaction>
</comment>
<dbReference type="Pfam" id="PF08242">
    <property type="entry name" value="Methyltransf_12"/>
    <property type="match status" value="1"/>
</dbReference>
<evidence type="ECO:0000256" key="4">
    <source>
        <dbReference type="ARBA" id="ARBA00022603"/>
    </source>
</evidence>
<dbReference type="PANTHER" id="PTHR21404:SF3">
    <property type="entry name" value="SMALL RNA 2'-O-METHYLTRANSFERASE"/>
    <property type="match status" value="1"/>
</dbReference>
<keyword evidence="7" id="KW-0479">Metal-binding</keyword>
<evidence type="ECO:0000256" key="10">
    <source>
        <dbReference type="ARBA" id="ARBA00023158"/>
    </source>
</evidence>
<keyword evidence="9" id="KW-0694">RNA-binding</keyword>
<dbReference type="GO" id="GO:0046872">
    <property type="term" value="F:metal ion binding"/>
    <property type="evidence" value="ECO:0007669"/>
    <property type="project" value="UniProtKB-KW"/>
</dbReference>
<dbReference type="InterPro" id="IPR029063">
    <property type="entry name" value="SAM-dependent_MTases_sf"/>
</dbReference>
<name>A0A1M6YDL8_9RHOB</name>
<sequence>MTTALHEDRLRAIIAAVVQSGARSLLDLGCGDGDLILRLAPLDQITRITGLDIHRPSLTALQAEMRTLPNATRAKISLAQASMTKAHPNLRGYDCACLVETIEHLPLGDLPRLENALFGDMRPQTALITTPNADFNPVLGVPAHRFRHPGHHFEWGRATFSQWAQGIAARRGYTVSLSDIGGAHPHLGGASQMAEFRRDS</sequence>
<dbReference type="EC" id="2.1.1.386" evidence="11"/>
<evidence type="ECO:0000313" key="15">
    <source>
        <dbReference type="Proteomes" id="UP000184191"/>
    </source>
</evidence>
<evidence type="ECO:0000256" key="7">
    <source>
        <dbReference type="ARBA" id="ARBA00022723"/>
    </source>
</evidence>
<keyword evidence="5 14" id="KW-0808">Transferase</keyword>
<protein>
    <recommendedName>
        <fullName evidence="3">Small RNA 2'-O-methyltransferase</fullName>
        <ecNumber evidence="11">2.1.1.386</ecNumber>
    </recommendedName>
</protein>
<dbReference type="InterPro" id="IPR026610">
    <property type="entry name" value="Hen1"/>
</dbReference>
<evidence type="ECO:0000259" key="13">
    <source>
        <dbReference type="Pfam" id="PF08242"/>
    </source>
</evidence>
<dbReference type="EMBL" id="FRBN01000006">
    <property type="protein sequence ID" value="SHL16396.1"/>
    <property type="molecule type" value="Genomic_DNA"/>
</dbReference>
<dbReference type="PANTHER" id="PTHR21404">
    <property type="entry name" value="HEN1"/>
    <property type="match status" value="1"/>
</dbReference>
<dbReference type="InterPro" id="IPR013217">
    <property type="entry name" value="Methyltransf_12"/>
</dbReference>
<keyword evidence="8" id="KW-0460">Magnesium</keyword>
<evidence type="ECO:0000256" key="3">
    <source>
        <dbReference type="ARBA" id="ARBA00021330"/>
    </source>
</evidence>
<gene>
    <name evidence="14" type="ORF">SAMN05444414_106122</name>
</gene>
<evidence type="ECO:0000256" key="12">
    <source>
        <dbReference type="ARBA" id="ARBA00048418"/>
    </source>
</evidence>
<comment type="similarity">
    <text evidence="2">Belongs to the methyltransferase superfamily. HEN1 family.</text>
</comment>
<evidence type="ECO:0000256" key="1">
    <source>
        <dbReference type="ARBA" id="ARBA00001946"/>
    </source>
</evidence>
<keyword evidence="6" id="KW-0949">S-adenosyl-L-methionine</keyword>
<dbReference type="GO" id="GO:0001510">
    <property type="term" value="P:RNA methylation"/>
    <property type="evidence" value="ECO:0007669"/>
    <property type="project" value="InterPro"/>
</dbReference>
<evidence type="ECO:0000256" key="11">
    <source>
        <dbReference type="ARBA" id="ARBA00035025"/>
    </source>
</evidence>
<evidence type="ECO:0000256" key="2">
    <source>
        <dbReference type="ARBA" id="ARBA00009026"/>
    </source>
</evidence>
<organism evidence="14 15">
    <name type="scientific">Roseovarius marisflavi</name>
    <dbReference type="NCBI Taxonomy" id="1054996"/>
    <lineage>
        <taxon>Bacteria</taxon>
        <taxon>Pseudomonadati</taxon>
        <taxon>Pseudomonadota</taxon>
        <taxon>Alphaproteobacteria</taxon>
        <taxon>Rhodobacterales</taxon>
        <taxon>Roseobacteraceae</taxon>
        <taxon>Roseovarius</taxon>
    </lineage>
</organism>
<dbReference type="STRING" id="1054996.SAMN05444414_106122"/>
<dbReference type="SUPFAM" id="SSF53335">
    <property type="entry name" value="S-adenosyl-L-methionine-dependent methyltransferases"/>
    <property type="match status" value="1"/>
</dbReference>
<evidence type="ECO:0000256" key="5">
    <source>
        <dbReference type="ARBA" id="ARBA00022679"/>
    </source>
</evidence>
<dbReference type="GO" id="GO:0031047">
    <property type="term" value="P:regulatory ncRNA-mediated gene silencing"/>
    <property type="evidence" value="ECO:0007669"/>
    <property type="project" value="UniProtKB-KW"/>
</dbReference>
<keyword evidence="4 14" id="KW-0489">Methyltransferase</keyword>
<evidence type="ECO:0000256" key="9">
    <source>
        <dbReference type="ARBA" id="ARBA00022884"/>
    </source>
</evidence>
<dbReference type="GO" id="GO:0090486">
    <property type="term" value="F:small RNA 2'-O-methyltransferase activity"/>
    <property type="evidence" value="ECO:0007669"/>
    <property type="project" value="UniProtKB-EC"/>
</dbReference>
<evidence type="ECO:0000256" key="6">
    <source>
        <dbReference type="ARBA" id="ARBA00022691"/>
    </source>
</evidence>
<dbReference type="Proteomes" id="UP000184191">
    <property type="component" value="Unassembled WGS sequence"/>
</dbReference>
<feature type="domain" description="Methyltransferase type 12" evidence="13">
    <location>
        <begin position="26"/>
        <end position="109"/>
    </location>
</feature>
<proteinExistence type="inferred from homology"/>
<evidence type="ECO:0000313" key="14">
    <source>
        <dbReference type="EMBL" id="SHL16396.1"/>
    </source>
</evidence>
<dbReference type="GO" id="GO:0003723">
    <property type="term" value="F:RNA binding"/>
    <property type="evidence" value="ECO:0007669"/>
    <property type="project" value="UniProtKB-KW"/>
</dbReference>
<evidence type="ECO:0000256" key="8">
    <source>
        <dbReference type="ARBA" id="ARBA00022842"/>
    </source>
</evidence>
<dbReference type="AlphaFoldDB" id="A0A1M6YDL8"/>
<dbReference type="OrthoDB" id="626362at2"/>
<reference evidence="15" key="1">
    <citation type="submission" date="2016-11" db="EMBL/GenBank/DDBJ databases">
        <authorList>
            <person name="Varghese N."/>
            <person name="Submissions S."/>
        </authorList>
    </citation>
    <scope>NUCLEOTIDE SEQUENCE [LARGE SCALE GENOMIC DNA]</scope>
    <source>
        <strain evidence="15">DSM 29327</strain>
    </source>
</reference>
<keyword evidence="15" id="KW-1185">Reference proteome</keyword>
<accession>A0A1M6YDL8</accession>
<keyword evidence="10" id="KW-0943">RNA-mediated gene silencing</keyword>